<evidence type="ECO:0000256" key="5">
    <source>
        <dbReference type="ARBA" id="ARBA00022705"/>
    </source>
</evidence>
<comment type="similarity">
    <text evidence="2 11">Belongs to the bacterial histone-like protein family.</text>
</comment>
<dbReference type="GO" id="GO:0005829">
    <property type="term" value="C:cytosol"/>
    <property type="evidence" value="ECO:0007669"/>
    <property type="project" value="TreeGrafter"/>
</dbReference>
<dbReference type="Proteomes" id="UP000242380">
    <property type="component" value="Unassembled WGS sequence"/>
</dbReference>
<evidence type="ECO:0000313" key="13">
    <source>
        <dbReference type="Proteomes" id="UP000242380"/>
    </source>
</evidence>
<evidence type="ECO:0000256" key="6">
    <source>
        <dbReference type="ARBA" id="ARBA00022921"/>
    </source>
</evidence>
<sequence>MNKKTMVDTVFAGVTASGRPLAKADVEHVLDAFGDVAAAELLGGGEVSVPGVGKLVAEERAPRKGRNPRTGEPVQIPARKVVKFRPSKDMKAALEG</sequence>
<keyword evidence="13" id="KW-1185">Reference proteome</keyword>
<dbReference type="PRINTS" id="PR01727">
    <property type="entry name" value="DNABINDINGHU"/>
</dbReference>
<dbReference type="PANTHER" id="PTHR33175">
    <property type="entry name" value="DNA-BINDING PROTEIN HU"/>
    <property type="match status" value="1"/>
</dbReference>
<evidence type="ECO:0000256" key="3">
    <source>
        <dbReference type="ARBA" id="ARBA00011738"/>
    </source>
</evidence>
<dbReference type="GO" id="GO:0030527">
    <property type="term" value="F:structural constituent of chromatin"/>
    <property type="evidence" value="ECO:0007669"/>
    <property type="project" value="InterPro"/>
</dbReference>
<dbReference type="PANTHER" id="PTHR33175:SF13">
    <property type="entry name" value="HISTONE-LIKE PROTEIN"/>
    <property type="match status" value="1"/>
</dbReference>
<organism evidence="12 13">
    <name type="scientific">Nitratidesulfovibrio termitidis HI1</name>
    <dbReference type="NCBI Taxonomy" id="644897"/>
    <lineage>
        <taxon>Bacteria</taxon>
        <taxon>Pseudomonadati</taxon>
        <taxon>Thermodesulfobacteriota</taxon>
        <taxon>Desulfovibrionia</taxon>
        <taxon>Desulfovibrionales</taxon>
        <taxon>Desulfovibrionaceae</taxon>
        <taxon>Nitratidesulfovibrio</taxon>
    </lineage>
</organism>
<gene>
    <name evidence="12" type="ORF">DesteDRAFT_0025</name>
</gene>
<dbReference type="GO" id="GO:0006260">
    <property type="term" value="P:DNA replication"/>
    <property type="evidence" value="ECO:0007669"/>
    <property type="project" value="UniProtKB-KW"/>
</dbReference>
<dbReference type="RefSeq" id="WP_035063785.1">
    <property type="nucleotide sequence ID" value="NZ_KI632512.1"/>
</dbReference>
<evidence type="ECO:0000256" key="10">
    <source>
        <dbReference type="ARBA" id="ARBA00046140"/>
    </source>
</evidence>
<keyword evidence="6" id="KW-0426">Late protein</keyword>
<evidence type="ECO:0000313" key="12">
    <source>
        <dbReference type="EMBL" id="ETA73135.1"/>
    </source>
</evidence>
<dbReference type="OrthoDB" id="9799835at2"/>
<evidence type="ECO:0000256" key="2">
    <source>
        <dbReference type="ARBA" id="ARBA00010529"/>
    </source>
</evidence>
<keyword evidence="5" id="KW-0235">DNA replication</keyword>
<keyword evidence="7 12" id="KW-0238">DNA-binding</keyword>
<evidence type="ECO:0000256" key="8">
    <source>
        <dbReference type="ARBA" id="ARBA00033120"/>
    </source>
</evidence>
<dbReference type="AlphaFoldDB" id="W9E4S4"/>
<dbReference type="SMART" id="SM00411">
    <property type="entry name" value="BHL"/>
    <property type="match status" value="1"/>
</dbReference>
<evidence type="ECO:0000256" key="7">
    <source>
        <dbReference type="ARBA" id="ARBA00023125"/>
    </source>
</evidence>
<dbReference type="GO" id="GO:0003677">
    <property type="term" value="F:DNA binding"/>
    <property type="evidence" value="ECO:0007669"/>
    <property type="project" value="UniProtKB-KW"/>
</dbReference>
<dbReference type="EMBL" id="AZAO01000001">
    <property type="protein sequence ID" value="ETA73135.1"/>
    <property type="molecule type" value="Genomic_DNA"/>
</dbReference>
<protein>
    <recommendedName>
        <fullName evidence="4">Viral histone-like protein</fullName>
    </recommendedName>
    <alternativeName>
        <fullName evidence="9">DNA-binding protein pA104R</fullName>
    </alternativeName>
    <alternativeName>
        <fullName evidence="8">pA104R</fullName>
    </alternativeName>
</protein>
<dbReference type="HOGENOM" id="CLU_105066_3_2_7"/>
<reference evidence="12 13" key="1">
    <citation type="submission" date="2013-08" db="EMBL/GenBank/DDBJ databases">
        <authorList>
            <consortium name="DOE Joint Genome Institute"/>
            <person name="Hazen T.C."/>
            <person name="Huntemann M."/>
            <person name="Han J."/>
            <person name="Chen A."/>
            <person name="Kyrpides N."/>
            <person name="Mavromatis K."/>
            <person name="Markowitz V."/>
            <person name="Palaniappan K."/>
            <person name="Ivanova N."/>
            <person name="Schaumberg A."/>
            <person name="Pati A."/>
            <person name="Liolios K."/>
            <person name="Nordberg H.P."/>
            <person name="Cantor M.N."/>
            <person name="Hua S.X."/>
            <person name="Woyke T."/>
        </authorList>
    </citation>
    <scope>NUCLEOTIDE SEQUENCE [LARGE SCALE GENOMIC DNA]</scope>
    <source>
        <strain evidence="12 13">HI1</strain>
    </source>
</reference>
<dbReference type="InterPro" id="IPR010992">
    <property type="entry name" value="IHF-like_DNA-bd_dom_sf"/>
</dbReference>
<dbReference type="Pfam" id="PF00216">
    <property type="entry name" value="Bac_DNA_binding"/>
    <property type="match status" value="1"/>
</dbReference>
<dbReference type="InterPro" id="IPR000119">
    <property type="entry name" value="Hist_DNA-bd"/>
</dbReference>
<evidence type="ECO:0000256" key="11">
    <source>
        <dbReference type="RuleBase" id="RU003939"/>
    </source>
</evidence>
<dbReference type="SUPFAM" id="SSF47729">
    <property type="entry name" value="IHF-like DNA-binding proteins"/>
    <property type="match status" value="1"/>
</dbReference>
<proteinExistence type="inferred from homology"/>
<evidence type="ECO:0000256" key="1">
    <source>
        <dbReference type="ARBA" id="ARBA00004328"/>
    </source>
</evidence>
<accession>W9E4S4</accession>
<name>W9E4S4_9BACT</name>
<comment type="caution">
    <text evidence="12">The sequence shown here is derived from an EMBL/GenBank/DDBJ whole genome shotgun (WGS) entry which is preliminary data.</text>
</comment>
<evidence type="ECO:0000256" key="9">
    <source>
        <dbReference type="ARBA" id="ARBA00033227"/>
    </source>
</evidence>
<comment type="subcellular location">
    <subcellularLocation>
        <location evidence="1">Virion</location>
    </subcellularLocation>
</comment>
<comment type="function">
    <text evidence="10">DNA-binding protein that plays a critical role in nucleoid compaction, genome replication and DNA replication and transcription. Binds to both ssDNA and dsDNA with a binding site covering about 15 nucleotides. Displays DNA-supercoiling activity only when associated with the viral DNA topoisomerase 2.</text>
</comment>
<dbReference type="Gene3D" id="4.10.520.10">
    <property type="entry name" value="IHF-like DNA-binding proteins"/>
    <property type="match status" value="1"/>
</dbReference>
<comment type="subunit">
    <text evidence="3">Homodimer.</text>
</comment>
<evidence type="ECO:0000256" key="4">
    <source>
        <dbReference type="ARBA" id="ARBA00016145"/>
    </source>
</evidence>
<dbReference type="CDD" id="cd00591">
    <property type="entry name" value="HU_IHF"/>
    <property type="match status" value="1"/>
</dbReference>